<dbReference type="AlphaFoldDB" id="A0ABD0LAS5"/>
<dbReference type="InterPro" id="IPR002223">
    <property type="entry name" value="Kunitz_BPTI"/>
</dbReference>
<keyword evidence="4" id="KW-1015">Disulfide bond</keyword>
<dbReference type="PANTHER" id="PTHR45656:SF4">
    <property type="entry name" value="PROTEIN CBR-CLEC-78"/>
    <property type="match status" value="1"/>
</dbReference>
<feature type="domain" description="Sushi" evidence="8">
    <location>
        <begin position="151"/>
        <end position="216"/>
    </location>
</feature>
<evidence type="ECO:0000256" key="4">
    <source>
        <dbReference type="ARBA" id="ARBA00023157"/>
    </source>
</evidence>
<dbReference type="Gene3D" id="2.10.70.10">
    <property type="entry name" value="Complement Module, domain 1"/>
    <property type="match status" value="5"/>
</dbReference>
<evidence type="ECO:0000256" key="2">
    <source>
        <dbReference type="ARBA" id="ARBA00022729"/>
    </source>
</evidence>
<comment type="caution">
    <text evidence="9">The sequence shown here is derived from an EMBL/GenBank/DDBJ whole genome shotgun (WGS) entry which is preliminary data.</text>
</comment>
<evidence type="ECO:0000256" key="3">
    <source>
        <dbReference type="ARBA" id="ARBA00022737"/>
    </source>
</evidence>
<dbReference type="CDD" id="cd00033">
    <property type="entry name" value="CCP"/>
    <property type="match status" value="5"/>
</dbReference>
<evidence type="ECO:0000256" key="6">
    <source>
        <dbReference type="SAM" id="SignalP"/>
    </source>
</evidence>
<feature type="signal peptide" evidence="6">
    <location>
        <begin position="1"/>
        <end position="30"/>
    </location>
</feature>
<keyword evidence="2 6" id="KW-0732">Signal</keyword>
<dbReference type="InterPro" id="IPR020901">
    <property type="entry name" value="Prtase_inh_Kunz-CS"/>
</dbReference>
<dbReference type="InterPro" id="IPR051277">
    <property type="entry name" value="SEZ6_CSMD_C4BPB_Regulators"/>
</dbReference>
<accession>A0ABD0LAS5</accession>
<dbReference type="PROSITE" id="PS00280">
    <property type="entry name" value="BPTI_KUNITZ_1"/>
    <property type="match status" value="1"/>
</dbReference>
<feature type="domain" description="Sushi" evidence="8">
    <location>
        <begin position="273"/>
        <end position="340"/>
    </location>
</feature>
<feature type="domain" description="Sushi" evidence="8">
    <location>
        <begin position="370"/>
        <end position="435"/>
    </location>
</feature>
<dbReference type="SMART" id="SM00032">
    <property type="entry name" value="CCP"/>
    <property type="match status" value="5"/>
</dbReference>
<feature type="domain" description="Sushi" evidence="8">
    <location>
        <begin position="479"/>
        <end position="544"/>
    </location>
</feature>
<dbReference type="SUPFAM" id="SSF57362">
    <property type="entry name" value="BPTI-like"/>
    <property type="match status" value="1"/>
</dbReference>
<name>A0ABD0LAS5_9CAEN</name>
<organism evidence="9 10">
    <name type="scientific">Batillaria attramentaria</name>
    <dbReference type="NCBI Taxonomy" id="370345"/>
    <lineage>
        <taxon>Eukaryota</taxon>
        <taxon>Metazoa</taxon>
        <taxon>Spiralia</taxon>
        <taxon>Lophotrochozoa</taxon>
        <taxon>Mollusca</taxon>
        <taxon>Gastropoda</taxon>
        <taxon>Caenogastropoda</taxon>
        <taxon>Sorbeoconcha</taxon>
        <taxon>Cerithioidea</taxon>
        <taxon>Batillariidae</taxon>
        <taxon>Batillaria</taxon>
    </lineage>
</organism>
<dbReference type="Proteomes" id="UP001519460">
    <property type="component" value="Unassembled WGS sequence"/>
</dbReference>
<dbReference type="EMBL" id="JACVVK020000067">
    <property type="protein sequence ID" value="KAK7496455.1"/>
    <property type="molecule type" value="Genomic_DNA"/>
</dbReference>
<evidence type="ECO:0000256" key="5">
    <source>
        <dbReference type="PROSITE-ProRule" id="PRU00302"/>
    </source>
</evidence>
<keyword evidence="10" id="KW-1185">Reference proteome</keyword>
<evidence type="ECO:0000259" key="8">
    <source>
        <dbReference type="PROSITE" id="PS50923"/>
    </source>
</evidence>
<dbReference type="SMART" id="SM00131">
    <property type="entry name" value="KU"/>
    <property type="match status" value="1"/>
</dbReference>
<feature type="chain" id="PRO_5044782948" evidence="6">
    <location>
        <begin position="31"/>
        <end position="637"/>
    </location>
</feature>
<dbReference type="Pfam" id="PF00014">
    <property type="entry name" value="Kunitz_BPTI"/>
    <property type="match status" value="1"/>
</dbReference>
<feature type="domain" description="BPTI/Kunitz inhibitor" evidence="7">
    <location>
        <begin position="586"/>
        <end position="636"/>
    </location>
</feature>
<dbReference type="SUPFAM" id="SSF57535">
    <property type="entry name" value="Complement control module/SCR domain"/>
    <property type="match status" value="5"/>
</dbReference>
<dbReference type="Gene3D" id="4.10.410.10">
    <property type="entry name" value="Pancreatic trypsin inhibitor Kunitz domain"/>
    <property type="match status" value="1"/>
</dbReference>
<evidence type="ECO:0000256" key="1">
    <source>
        <dbReference type="ARBA" id="ARBA00022690"/>
    </source>
</evidence>
<dbReference type="PANTHER" id="PTHR45656">
    <property type="entry name" value="PROTEIN CBR-CLEC-78"/>
    <property type="match status" value="1"/>
</dbReference>
<dbReference type="InterPro" id="IPR035976">
    <property type="entry name" value="Sushi/SCR/CCP_sf"/>
</dbReference>
<keyword evidence="5" id="KW-0768">Sushi</keyword>
<protein>
    <submittedName>
        <fullName evidence="9">Uncharacterized protein</fullName>
    </submittedName>
</protein>
<evidence type="ECO:0000313" key="10">
    <source>
        <dbReference type="Proteomes" id="UP001519460"/>
    </source>
</evidence>
<evidence type="ECO:0000313" key="9">
    <source>
        <dbReference type="EMBL" id="KAK7496455.1"/>
    </source>
</evidence>
<keyword evidence="3" id="KW-0677">Repeat</keyword>
<dbReference type="CDD" id="cd00109">
    <property type="entry name" value="Kunitz-type"/>
    <property type="match status" value="1"/>
</dbReference>
<evidence type="ECO:0000259" key="7">
    <source>
        <dbReference type="PROSITE" id="PS50279"/>
    </source>
</evidence>
<dbReference type="PROSITE" id="PS50923">
    <property type="entry name" value="SUSHI"/>
    <property type="match status" value="5"/>
</dbReference>
<dbReference type="PROSITE" id="PS50279">
    <property type="entry name" value="BPTI_KUNITZ_2"/>
    <property type="match status" value="1"/>
</dbReference>
<dbReference type="InterPro" id="IPR036880">
    <property type="entry name" value="Kunitz_BPTI_sf"/>
</dbReference>
<dbReference type="GO" id="GO:0030414">
    <property type="term" value="F:peptidase inhibitor activity"/>
    <property type="evidence" value="ECO:0007669"/>
    <property type="project" value="UniProtKB-KW"/>
</dbReference>
<dbReference type="PRINTS" id="PR00759">
    <property type="entry name" value="BASICPTASE"/>
</dbReference>
<keyword evidence="1" id="KW-0646">Protease inhibitor</keyword>
<gene>
    <name evidence="9" type="ORF">BaRGS_00012377</name>
</gene>
<feature type="domain" description="Sushi" evidence="8">
    <location>
        <begin position="81"/>
        <end position="146"/>
    </location>
</feature>
<dbReference type="FunFam" id="4.10.410.10:FF:000021">
    <property type="entry name" value="Serine protease inhibitor, putative"/>
    <property type="match status" value="1"/>
</dbReference>
<comment type="caution">
    <text evidence="5">Lacks conserved residue(s) required for the propagation of feature annotation.</text>
</comment>
<dbReference type="InterPro" id="IPR000436">
    <property type="entry name" value="Sushi_SCR_CCP_dom"/>
</dbReference>
<proteinExistence type="predicted"/>
<reference evidence="9 10" key="1">
    <citation type="journal article" date="2023" name="Sci. Data">
        <title>Genome assembly of the Korean intertidal mud-creeper Batillaria attramentaria.</title>
        <authorList>
            <person name="Patra A.K."/>
            <person name="Ho P.T."/>
            <person name="Jun S."/>
            <person name="Lee S.J."/>
            <person name="Kim Y."/>
            <person name="Won Y.J."/>
        </authorList>
    </citation>
    <scope>NUCLEOTIDE SEQUENCE [LARGE SCALE GENOMIC DNA]</scope>
    <source>
        <strain evidence="9">Wonlab-2016</strain>
    </source>
</reference>
<sequence>MALNAGLRVAFGFCLVFLLFGNSGIAQASAAAGDGRAANRGEVEEPTLSERSAQIIREQDAEEGQAGLATVKLAATGYSDTLCLKPRAPTNGYIEGSNFEDGGKVHVRCNKTYHLIGPSELTCIPVPDPAAKHGVWLPQDTYMCKRNNNNSLCLIPKPPANGYITGDSFEDGDKVNILCNEGYRLNGPSQIMCVPVSEPQAKHGVWIPQTTYTCIRNARSGTAASDWRQKTETTLEHHDVHVQVDTPRGSYHSVRYGVSQDSNIVSAPGGETTVCSMPPPPTNGYIEAGDADLVLGGKAKVVCEVGYTLIGPDELTCHAVPYPGVQHGWWQPTDPYSCLPANIVGESADEAEREPSSADVDEHLQLGDNSFCGEPHPPENGYIEGHNFDYGGKVHVRCEEGYTLIGPSELTCEAVPCRMCGHGAWAPRDEYSCTRSDSDFETNMVDIRPLNMDKGTKLGPSYAVLTRPRERTMEGDYDVKCPTPTPPAHGDFDGTDYSLYSRLNIECDPGYTLNGLSYITCLPVPDPFRRAGIWEPQDMATCEANPPSILPLNLVENSVKVHQRIGNRLSDSVPSSNRIEGLPSACGLPKVVGPCKAAFPRFYFDRHQMECLPFTYGGCQGNDNNFETFEACQHACR</sequence>
<dbReference type="Pfam" id="PF00084">
    <property type="entry name" value="Sushi"/>
    <property type="match status" value="5"/>
</dbReference>